<evidence type="ECO:0000256" key="2">
    <source>
        <dbReference type="SAM" id="Phobius"/>
    </source>
</evidence>
<accession>A0A3P3YF59</accession>
<proteinExistence type="predicted"/>
<evidence type="ECO:0000313" key="4">
    <source>
        <dbReference type="Proteomes" id="UP000290189"/>
    </source>
</evidence>
<organism evidence="3 4">
    <name type="scientific">Plasmodiophora brassicae</name>
    <name type="common">Clubroot disease agent</name>
    <dbReference type="NCBI Taxonomy" id="37360"/>
    <lineage>
        <taxon>Eukaryota</taxon>
        <taxon>Sar</taxon>
        <taxon>Rhizaria</taxon>
        <taxon>Endomyxa</taxon>
        <taxon>Phytomyxea</taxon>
        <taxon>Plasmodiophorida</taxon>
        <taxon>Plasmodiophoridae</taxon>
        <taxon>Plasmodiophora</taxon>
    </lineage>
</organism>
<gene>
    <name evidence="3" type="ORF">PLBR_LOCUS5997</name>
</gene>
<name>A0A3P3YF59_PLABS</name>
<feature type="region of interest" description="Disordered" evidence="1">
    <location>
        <begin position="1"/>
        <end position="52"/>
    </location>
</feature>
<keyword evidence="2" id="KW-0812">Transmembrane</keyword>
<keyword evidence="3" id="KW-0496">Mitochondrion</keyword>
<evidence type="ECO:0000313" key="3">
    <source>
        <dbReference type="EMBL" id="SPQ98782.1"/>
    </source>
</evidence>
<dbReference type="AlphaFoldDB" id="A0A3P3YF59"/>
<reference evidence="3 4" key="1">
    <citation type="submission" date="2018-03" db="EMBL/GenBank/DDBJ databases">
        <authorList>
            <person name="Fogelqvist J."/>
        </authorList>
    </citation>
    <scope>NUCLEOTIDE SEQUENCE [LARGE SCALE GENOMIC DNA]</scope>
</reference>
<keyword evidence="2" id="KW-0472">Membrane</keyword>
<geneLocation type="mitochondrion" evidence="3"/>
<feature type="transmembrane region" description="Helical" evidence="2">
    <location>
        <begin position="135"/>
        <end position="159"/>
    </location>
</feature>
<sequence length="202" mass="22438">MLRWVRPIVPRDATTPDNVNATFRDPDASNGPESSASDEGYPGNRPDDMGSKVTRWPSWATILVSSTVLADHAWARYRPSPPITGPAMRPGHDALVTGASLVAGAAVGIIARRVHRRLTSPVRPHRPHHQQRRAMAMPVPWGAIAVGLIALAAICILIYRFRPDDRACFGLCVRLRHIGIAWYRFRVMIGRPPRSRACRFRS</sequence>
<evidence type="ECO:0000256" key="1">
    <source>
        <dbReference type="SAM" id="MobiDB-lite"/>
    </source>
</evidence>
<keyword evidence="2" id="KW-1133">Transmembrane helix</keyword>
<dbReference type="EMBL" id="OVEO01000010">
    <property type="protein sequence ID" value="SPQ98782.1"/>
    <property type="molecule type" value="Genomic_DNA"/>
</dbReference>
<protein>
    <submittedName>
        <fullName evidence="3">Uncharacterized protein</fullName>
    </submittedName>
</protein>
<dbReference type="Proteomes" id="UP000290189">
    <property type="component" value="Unassembled WGS sequence"/>
</dbReference>